<dbReference type="OrthoDB" id="2068061at2"/>
<feature type="compositionally biased region" description="Pro residues" evidence="1">
    <location>
        <begin position="60"/>
        <end position="70"/>
    </location>
</feature>
<name>A0A3S0UFS7_9BACI</name>
<proteinExistence type="predicted"/>
<evidence type="ECO:0000256" key="1">
    <source>
        <dbReference type="SAM" id="MobiDB-lite"/>
    </source>
</evidence>
<evidence type="ECO:0000313" key="3">
    <source>
        <dbReference type="Proteomes" id="UP000267430"/>
    </source>
</evidence>
<gene>
    <name evidence="2" type="ORF">ELQ35_07665</name>
</gene>
<protein>
    <submittedName>
        <fullName evidence="2">Transporter</fullName>
    </submittedName>
</protein>
<feature type="region of interest" description="Disordered" evidence="1">
    <location>
        <begin position="1"/>
        <end position="72"/>
    </location>
</feature>
<dbReference type="AlphaFoldDB" id="A0A3S0UFS7"/>
<comment type="caution">
    <text evidence="2">The sequence shown here is derived from an EMBL/GenBank/DDBJ whole genome shotgun (WGS) entry which is preliminary data.</text>
</comment>
<dbReference type="Proteomes" id="UP000267430">
    <property type="component" value="Unassembled WGS sequence"/>
</dbReference>
<organism evidence="2 3">
    <name type="scientific">Peribacillus cavernae</name>
    <dbReference type="NCBI Taxonomy" id="1674310"/>
    <lineage>
        <taxon>Bacteria</taxon>
        <taxon>Bacillati</taxon>
        <taxon>Bacillota</taxon>
        <taxon>Bacilli</taxon>
        <taxon>Bacillales</taxon>
        <taxon>Bacillaceae</taxon>
        <taxon>Peribacillus</taxon>
    </lineage>
</organism>
<sequence length="146" mass="16715">MFPYDGVNYYEPQNNHQQDEFDYGRNTPPRPPFQGGPGYEGYPPPRPPFQGGSGYGGPQGGPPTSPPPSFVPQTAQQIGIQAVDPGALRGCLYRYTYVWLRNGRSFWFYPIFIGRNSVAGFRWRQNSRRWVYFGIDSDLIRSFQCY</sequence>
<keyword evidence="3" id="KW-1185">Reference proteome</keyword>
<dbReference type="EMBL" id="RYZZ01000007">
    <property type="protein sequence ID" value="RUQ30612.1"/>
    <property type="molecule type" value="Genomic_DNA"/>
</dbReference>
<accession>A0A3S0UFS7</accession>
<evidence type="ECO:0000313" key="2">
    <source>
        <dbReference type="EMBL" id="RUQ30612.1"/>
    </source>
</evidence>
<reference evidence="2 3" key="1">
    <citation type="submission" date="2018-12" db="EMBL/GenBank/DDBJ databases">
        <title>Bacillus chawlae sp. nov., Bacillus glennii sp. nov., and Bacillus saganii sp. nov. Isolated from the Vehicle Assembly Building at Kennedy Space Center where the Viking Spacecraft were Assembled.</title>
        <authorList>
            <person name="Seuylemezian A."/>
            <person name="Vaishampayan P."/>
        </authorList>
    </citation>
    <scope>NUCLEOTIDE SEQUENCE [LARGE SCALE GENOMIC DNA]</scope>
    <source>
        <strain evidence="2 3">L5</strain>
    </source>
</reference>